<dbReference type="EMBL" id="BLAL01000319">
    <property type="protein sequence ID" value="GET03040.1"/>
    <property type="molecule type" value="Genomic_DNA"/>
</dbReference>
<proteinExistence type="predicted"/>
<evidence type="ECO:0000313" key="2">
    <source>
        <dbReference type="Proteomes" id="UP000615446"/>
    </source>
</evidence>
<evidence type="ECO:0000313" key="1">
    <source>
        <dbReference type="EMBL" id="GET03040.1"/>
    </source>
</evidence>
<organism evidence="1 2">
    <name type="scientific">Rhizophagus clarus</name>
    <dbReference type="NCBI Taxonomy" id="94130"/>
    <lineage>
        <taxon>Eukaryota</taxon>
        <taxon>Fungi</taxon>
        <taxon>Fungi incertae sedis</taxon>
        <taxon>Mucoromycota</taxon>
        <taxon>Glomeromycotina</taxon>
        <taxon>Glomeromycetes</taxon>
        <taxon>Glomerales</taxon>
        <taxon>Glomeraceae</taxon>
        <taxon>Rhizophagus</taxon>
    </lineage>
</organism>
<dbReference type="AlphaFoldDB" id="A0A8H3R7U0"/>
<reference evidence="1" key="1">
    <citation type="submission" date="2019-10" db="EMBL/GenBank/DDBJ databases">
        <title>Conservation and host-specific expression of non-tandemly repeated heterogenous ribosome RNA gene in arbuscular mycorrhizal fungi.</title>
        <authorList>
            <person name="Maeda T."/>
            <person name="Kobayashi Y."/>
            <person name="Nakagawa T."/>
            <person name="Ezawa T."/>
            <person name="Yamaguchi K."/>
            <person name="Bino T."/>
            <person name="Nishimoto Y."/>
            <person name="Shigenobu S."/>
            <person name="Kawaguchi M."/>
        </authorList>
    </citation>
    <scope>NUCLEOTIDE SEQUENCE</scope>
    <source>
        <strain evidence="1">HR1</strain>
    </source>
</reference>
<sequence>MWLKCGQNLSRRISEESNQFANQALPCINPVSYSLPQITPVSQPAFNKDNMQKAIQDALAQQKTKNQTLIKKITKLES</sequence>
<comment type="caution">
    <text evidence="1">The sequence shown here is derived from an EMBL/GenBank/DDBJ whole genome shotgun (WGS) entry which is preliminary data.</text>
</comment>
<gene>
    <name evidence="1" type="ORF">RCL2_002938800</name>
</gene>
<protein>
    <submittedName>
        <fullName evidence="1">Uncharacterized protein</fullName>
    </submittedName>
</protein>
<dbReference type="Proteomes" id="UP000615446">
    <property type="component" value="Unassembled WGS sequence"/>
</dbReference>
<accession>A0A8H3R7U0</accession>
<name>A0A8H3R7U0_9GLOM</name>